<protein>
    <submittedName>
        <fullName evidence="1">Uncharacterized protein</fullName>
    </submittedName>
</protein>
<dbReference type="GeneID" id="63846728"/>
<dbReference type="PANTHER" id="PTHR38846">
    <property type="entry name" value="C3H1-TYPE DOMAIN-CONTAINING PROTEIN"/>
    <property type="match status" value="1"/>
</dbReference>
<reference evidence="1" key="1">
    <citation type="submission" date="2020-01" db="EMBL/GenBank/DDBJ databases">
        <authorList>
            <consortium name="DOE Joint Genome Institute"/>
            <person name="Haridas S."/>
            <person name="Albert R."/>
            <person name="Binder M."/>
            <person name="Bloem J."/>
            <person name="Labutti K."/>
            <person name="Salamov A."/>
            <person name="Andreopoulos B."/>
            <person name="Baker S.E."/>
            <person name="Barry K."/>
            <person name="Bills G."/>
            <person name="Bluhm B.H."/>
            <person name="Cannon C."/>
            <person name="Castanera R."/>
            <person name="Culley D.E."/>
            <person name="Daum C."/>
            <person name="Ezra D."/>
            <person name="Gonzalez J.B."/>
            <person name="Henrissat B."/>
            <person name="Kuo A."/>
            <person name="Liang C."/>
            <person name="Lipzen A."/>
            <person name="Lutzoni F."/>
            <person name="Magnuson J."/>
            <person name="Mondo S."/>
            <person name="Nolan M."/>
            <person name="Ohm R."/>
            <person name="Pangilinan J."/>
            <person name="Park H.-J."/>
            <person name="Ramirez L."/>
            <person name="Alfaro M."/>
            <person name="Sun H."/>
            <person name="Tritt A."/>
            <person name="Yoshinaga Y."/>
            <person name="Zwiers L.-H."/>
            <person name="Turgeon B.G."/>
            <person name="Goodwin S.B."/>
            <person name="Spatafora J.W."/>
            <person name="Crous P.W."/>
            <person name="Grigoriev I.V."/>
        </authorList>
    </citation>
    <scope>NUCLEOTIDE SEQUENCE</scope>
    <source>
        <strain evidence="1">CBS 394.84</strain>
    </source>
</reference>
<dbReference type="Proteomes" id="UP000800039">
    <property type="component" value="Unassembled WGS sequence"/>
</dbReference>
<evidence type="ECO:0000313" key="1">
    <source>
        <dbReference type="EMBL" id="KAF1841969.1"/>
    </source>
</evidence>
<gene>
    <name evidence="1" type="ORF">K460DRAFT_294177</name>
</gene>
<dbReference type="OrthoDB" id="6105938at2759"/>
<feature type="non-terminal residue" evidence="1">
    <location>
        <position position="1"/>
    </location>
</feature>
<dbReference type="RefSeq" id="XP_040784532.1">
    <property type="nucleotide sequence ID" value="XM_040929476.1"/>
</dbReference>
<accession>A0A9P4L550</accession>
<proteinExistence type="predicted"/>
<comment type="caution">
    <text evidence="1">The sequence shown here is derived from an EMBL/GenBank/DDBJ whole genome shotgun (WGS) entry which is preliminary data.</text>
</comment>
<evidence type="ECO:0000313" key="2">
    <source>
        <dbReference type="Proteomes" id="UP000800039"/>
    </source>
</evidence>
<dbReference type="EMBL" id="ML976618">
    <property type="protein sequence ID" value="KAF1841969.1"/>
    <property type="molecule type" value="Genomic_DNA"/>
</dbReference>
<organism evidence="1 2">
    <name type="scientific">Cucurbitaria berberidis CBS 394.84</name>
    <dbReference type="NCBI Taxonomy" id="1168544"/>
    <lineage>
        <taxon>Eukaryota</taxon>
        <taxon>Fungi</taxon>
        <taxon>Dikarya</taxon>
        <taxon>Ascomycota</taxon>
        <taxon>Pezizomycotina</taxon>
        <taxon>Dothideomycetes</taxon>
        <taxon>Pleosporomycetidae</taxon>
        <taxon>Pleosporales</taxon>
        <taxon>Pleosporineae</taxon>
        <taxon>Cucurbitariaceae</taxon>
        <taxon>Cucurbitaria</taxon>
    </lineage>
</organism>
<dbReference type="PANTHER" id="PTHR38846:SF1">
    <property type="entry name" value="C3H1-TYPE DOMAIN-CONTAINING PROTEIN"/>
    <property type="match status" value="1"/>
</dbReference>
<sequence length="144" mass="16916">WFSEFPPFTYDYTSGIQSNFNRLAYQRQWGPKLKGNRWIQCQKMAFTALYATNAHVGKLEKWQALCRDVHIHNPPDSITQCKKILGSRKVLVNLVNLIDHRLIGVPVIRFKNYNEFLAYTNSGRKFPREEAKEEGFIKVLLRQL</sequence>
<name>A0A9P4L550_9PLEO</name>
<dbReference type="AlphaFoldDB" id="A0A9P4L550"/>
<keyword evidence="2" id="KW-1185">Reference proteome</keyword>